<dbReference type="NCBIfam" id="NF005091">
    <property type="entry name" value="PRK06522.2-2"/>
    <property type="match status" value="1"/>
</dbReference>
<proteinExistence type="inferred from homology"/>
<evidence type="ECO:0000256" key="6">
    <source>
        <dbReference type="ARBA" id="ARBA00023002"/>
    </source>
</evidence>
<dbReference type="GO" id="GO:0005737">
    <property type="term" value="C:cytoplasm"/>
    <property type="evidence" value="ECO:0007669"/>
    <property type="project" value="TreeGrafter"/>
</dbReference>
<evidence type="ECO:0000259" key="10">
    <source>
        <dbReference type="Pfam" id="PF02558"/>
    </source>
</evidence>
<dbReference type="GO" id="GO:0015940">
    <property type="term" value="P:pantothenate biosynthetic process"/>
    <property type="evidence" value="ECO:0007669"/>
    <property type="project" value="UniProtKB-UniPathway"/>
</dbReference>
<dbReference type="Pfam" id="PF02558">
    <property type="entry name" value="ApbA"/>
    <property type="match status" value="1"/>
</dbReference>
<evidence type="ECO:0000256" key="3">
    <source>
        <dbReference type="ARBA" id="ARBA00013014"/>
    </source>
</evidence>
<dbReference type="NCBIfam" id="TIGR00745">
    <property type="entry name" value="apbA_panE"/>
    <property type="match status" value="1"/>
</dbReference>
<comment type="pathway">
    <text evidence="1 9">Cofactor biosynthesis; (R)-pantothenate biosynthesis; (R)-pantoate from 3-methyl-2-oxobutanoate: step 2/2.</text>
</comment>
<sequence>MAHLAIIGPGAIGCTMLGWLGRSPAHRVFACARTPFETVTLETPDGVLESRPTVLTVPADAPVVDWVLVATKTYDTAGAAEWLRRLTGPRTHVAILQNGVEHLARFAGIVAPGMLLPVVVDCPAERIAPGRVRQRGPGRMTVPDSEVGRAFVALFAGTPLEGLTTSDWRSVAWRKLCLNAAGAVNALTLQPARIAHDEAVANLMRAIVREAILVGRREGATLDDALTETVIASYRSAPPDAINSLHADRLAGRPMEIDARNGVIVRFGRQQRISTPVNETVVTLLNAIASPAKV</sequence>
<evidence type="ECO:0000256" key="9">
    <source>
        <dbReference type="RuleBase" id="RU362068"/>
    </source>
</evidence>
<keyword evidence="13" id="KW-1185">Reference proteome</keyword>
<dbReference type="PANTHER" id="PTHR43765:SF2">
    <property type="entry name" value="2-DEHYDROPANTOATE 2-REDUCTASE"/>
    <property type="match status" value="1"/>
</dbReference>
<dbReference type="UniPathway" id="UPA00028">
    <property type="reaction ID" value="UER00004"/>
</dbReference>
<evidence type="ECO:0000256" key="1">
    <source>
        <dbReference type="ARBA" id="ARBA00004994"/>
    </source>
</evidence>
<dbReference type="GO" id="GO:0008677">
    <property type="term" value="F:2-dehydropantoate 2-reductase activity"/>
    <property type="evidence" value="ECO:0007669"/>
    <property type="project" value="UniProtKB-EC"/>
</dbReference>
<keyword evidence="9" id="KW-0566">Pantothenate biosynthesis</keyword>
<evidence type="ECO:0000313" key="13">
    <source>
        <dbReference type="Proteomes" id="UP000007013"/>
    </source>
</evidence>
<dbReference type="EC" id="1.1.1.169" evidence="3 9"/>
<gene>
    <name evidence="12" type="ordered locus">Oter_2165</name>
</gene>
<dbReference type="EMBL" id="CP001032">
    <property type="protein sequence ID" value="ACB75448.1"/>
    <property type="molecule type" value="Genomic_DNA"/>
</dbReference>
<dbReference type="RefSeq" id="WP_012374985.1">
    <property type="nucleotide sequence ID" value="NC_010571.1"/>
</dbReference>
<dbReference type="OrthoDB" id="9793586at2"/>
<comment type="similarity">
    <text evidence="2 9">Belongs to the ketopantoate reductase family.</text>
</comment>
<dbReference type="Gene3D" id="3.40.50.720">
    <property type="entry name" value="NAD(P)-binding Rossmann-like Domain"/>
    <property type="match status" value="1"/>
</dbReference>
<keyword evidence="5 9" id="KW-0521">NADP</keyword>
<evidence type="ECO:0000256" key="8">
    <source>
        <dbReference type="ARBA" id="ARBA00048793"/>
    </source>
</evidence>
<feature type="domain" description="Ketopantoate reductase N-terminal" evidence="10">
    <location>
        <begin position="5"/>
        <end position="144"/>
    </location>
</feature>
<dbReference type="HOGENOM" id="CLU_031468_4_0_0"/>
<accession>B1ZNS8</accession>
<name>B1ZNS8_OPITP</name>
<keyword evidence="6 9" id="KW-0560">Oxidoreductase</keyword>
<protein>
    <recommendedName>
        <fullName evidence="4 9">2-dehydropantoate 2-reductase</fullName>
        <ecNumber evidence="3 9">1.1.1.169</ecNumber>
    </recommendedName>
    <alternativeName>
        <fullName evidence="7 9">Ketopantoate reductase</fullName>
    </alternativeName>
</protein>
<dbReference type="InterPro" id="IPR008927">
    <property type="entry name" value="6-PGluconate_DH-like_C_sf"/>
</dbReference>
<organism evidence="12 13">
    <name type="scientific">Opitutus terrae (strain DSM 11246 / JCM 15787 / PB90-1)</name>
    <dbReference type="NCBI Taxonomy" id="452637"/>
    <lineage>
        <taxon>Bacteria</taxon>
        <taxon>Pseudomonadati</taxon>
        <taxon>Verrucomicrobiota</taxon>
        <taxon>Opitutia</taxon>
        <taxon>Opitutales</taxon>
        <taxon>Opitutaceae</taxon>
        <taxon>Opitutus</taxon>
    </lineage>
</organism>
<comment type="catalytic activity">
    <reaction evidence="8 9">
        <text>(R)-pantoate + NADP(+) = 2-dehydropantoate + NADPH + H(+)</text>
        <dbReference type="Rhea" id="RHEA:16233"/>
        <dbReference type="ChEBI" id="CHEBI:11561"/>
        <dbReference type="ChEBI" id="CHEBI:15378"/>
        <dbReference type="ChEBI" id="CHEBI:15980"/>
        <dbReference type="ChEBI" id="CHEBI:57783"/>
        <dbReference type="ChEBI" id="CHEBI:58349"/>
        <dbReference type="EC" id="1.1.1.169"/>
    </reaction>
</comment>
<reference evidence="12 13" key="1">
    <citation type="journal article" date="2011" name="J. Bacteriol.">
        <title>Genome sequence of the verrucomicrobium Opitutus terrae PB90-1, an abundant inhabitant of rice paddy soil ecosystems.</title>
        <authorList>
            <person name="van Passel M.W."/>
            <person name="Kant R."/>
            <person name="Palva A."/>
            <person name="Copeland A."/>
            <person name="Lucas S."/>
            <person name="Lapidus A."/>
            <person name="Glavina del Rio T."/>
            <person name="Pitluck S."/>
            <person name="Goltsman E."/>
            <person name="Clum A."/>
            <person name="Sun H."/>
            <person name="Schmutz J."/>
            <person name="Larimer F.W."/>
            <person name="Land M.L."/>
            <person name="Hauser L."/>
            <person name="Kyrpides N."/>
            <person name="Mikhailova N."/>
            <person name="Richardson P.P."/>
            <person name="Janssen P.H."/>
            <person name="de Vos W.M."/>
            <person name="Smidt H."/>
        </authorList>
    </citation>
    <scope>NUCLEOTIDE SEQUENCE [LARGE SCALE GENOMIC DNA]</scope>
    <source>
        <strain evidence="13">DSM 11246 / JCM 15787 / PB90-1</strain>
    </source>
</reference>
<evidence type="ECO:0000313" key="12">
    <source>
        <dbReference type="EMBL" id="ACB75448.1"/>
    </source>
</evidence>
<dbReference type="AlphaFoldDB" id="B1ZNS8"/>
<dbReference type="SUPFAM" id="SSF48179">
    <property type="entry name" value="6-phosphogluconate dehydrogenase C-terminal domain-like"/>
    <property type="match status" value="1"/>
</dbReference>
<dbReference type="KEGG" id="ote:Oter_2165"/>
<dbReference type="InterPro" id="IPR050838">
    <property type="entry name" value="Ketopantoate_reductase"/>
</dbReference>
<dbReference type="InterPro" id="IPR013752">
    <property type="entry name" value="KPA_reductase"/>
</dbReference>
<evidence type="ECO:0000256" key="4">
    <source>
        <dbReference type="ARBA" id="ARBA00019465"/>
    </source>
</evidence>
<dbReference type="STRING" id="452637.Oter_2165"/>
<dbReference type="InterPro" id="IPR013332">
    <property type="entry name" value="KPR_N"/>
</dbReference>
<dbReference type="Gene3D" id="1.10.1040.10">
    <property type="entry name" value="N-(1-d-carboxylethyl)-l-norvaline Dehydrogenase, domain 2"/>
    <property type="match status" value="1"/>
</dbReference>
<dbReference type="Pfam" id="PF08546">
    <property type="entry name" value="ApbA_C"/>
    <property type="match status" value="1"/>
</dbReference>
<dbReference type="InterPro" id="IPR003710">
    <property type="entry name" value="ApbA"/>
</dbReference>
<dbReference type="PANTHER" id="PTHR43765">
    <property type="entry name" value="2-DEHYDROPANTOATE 2-REDUCTASE-RELATED"/>
    <property type="match status" value="1"/>
</dbReference>
<dbReference type="eggNOG" id="COG1893">
    <property type="taxonomic scope" value="Bacteria"/>
</dbReference>
<comment type="function">
    <text evidence="9">Catalyzes the NADPH-dependent reduction of ketopantoate into pantoic acid.</text>
</comment>
<evidence type="ECO:0000256" key="7">
    <source>
        <dbReference type="ARBA" id="ARBA00032024"/>
    </source>
</evidence>
<dbReference type="Proteomes" id="UP000007013">
    <property type="component" value="Chromosome"/>
</dbReference>
<feature type="domain" description="Ketopantoate reductase C-terminal" evidence="11">
    <location>
        <begin position="167"/>
        <end position="288"/>
    </location>
</feature>
<dbReference type="InterPro" id="IPR036291">
    <property type="entry name" value="NAD(P)-bd_dom_sf"/>
</dbReference>
<dbReference type="InterPro" id="IPR013328">
    <property type="entry name" value="6PGD_dom2"/>
</dbReference>
<dbReference type="GO" id="GO:0050661">
    <property type="term" value="F:NADP binding"/>
    <property type="evidence" value="ECO:0007669"/>
    <property type="project" value="TreeGrafter"/>
</dbReference>
<evidence type="ECO:0000256" key="2">
    <source>
        <dbReference type="ARBA" id="ARBA00007870"/>
    </source>
</evidence>
<dbReference type="SUPFAM" id="SSF51735">
    <property type="entry name" value="NAD(P)-binding Rossmann-fold domains"/>
    <property type="match status" value="1"/>
</dbReference>
<evidence type="ECO:0000259" key="11">
    <source>
        <dbReference type="Pfam" id="PF08546"/>
    </source>
</evidence>
<evidence type="ECO:0000256" key="5">
    <source>
        <dbReference type="ARBA" id="ARBA00022857"/>
    </source>
</evidence>